<evidence type="ECO:0000313" key="8">
    <source>
        <dbReference type="EMBL" id="QLY33345.1"/>
    </source>
</evidence>
<feature type="domain" description="OmpR/PhoB-type" evidence="7">
    <location>
        <begin position="1"/>
        <end position="94"/>
    </location>
</feature>
<reference evidence="8 9" key="1">
    <citation type="submission" date="2020-07" db="EMBL/GenBank/DDBJ databases">
        <authorList>
            <person name="Zhuang K."/>
            <person name="Ran Y."/>
        </authorList>
    </citation>
    <scope>NUCLEOTIDE SEQUENCE [LARGE SCALE GENOMIC DNA]</scope>
    <source>
        <strain evidence="8 9">WCH-YHL-001</strain>
    </source>
</reference>
<dbReference type="Proteomes" id="UP000515512">
    <property type="component" value="Chromosome"/>
</dbReference>
<dbReference type="KEGG" id="nhu:H0264_14910"/>
<protein>
    <submittedName>
        <fullName evidence="8">Tetratricopeptide repeat protein</fullName>
    </submittedName>
</protein>
<evidence type="ECO:0000259" key="7">
    <source>
        <dbReference type="PROSITE" id="PS51755"/>
    </source>
</evidence>
<keyword evidence="3 5" id="KW-0238">DNA-binding</keyword>
<dbReference type="InterPro" id="IPR005158">
    <property type="entry name" value="BTAD"/>
</dbReference>
<evidence type="ECO:0000256" key="5">
    <source>
        <dbReference type="PROSITE-ProRule" id="PRU01091"/>
    </source>
</evidence>
<feature type="region of interest" description="Disordered" evidence="6">
    <location>
        <begin position="252"/>
        <end position="303"/>
    </location>
</feature>
<dbReference type="PANTHER" id="PTHR35807">
    <property type="entry name" value="TRANSCRIPTIONAL REGULATOR REDD-RELATED"/>
    <property type="match status" value="1"/>
</dbReference>
<dbReference type="Gene3D" id="1.25.40.10">
    <property type="entry name" value="Tetratricopeptide repeat domain"/>
    <property type="match status" value="2"/>
</dbReference>
<dbReference type="InterPro" id="IPR001867">
    <property type="entry name" value="OmpR/PhoB-type_DNA-bd"/>
</dbReference>
<name>A0A7D6ZTA4_9NOCA</name>
<dbReference type="InterPro" id="IPR011990">
    <property type="entry name" value="TPR-like_helical_dom_sf"/>
</dbReference>
<accession>A0A7D6ZTA4</accession>
<dbReference type="GO" id="GO:0043531">
    <property type="term" value="F:ADP binding"/>
    <property type="evidence" value="ECO:0007669"/>
    <property type="project" value="InterPro"/>
</dbReference>
<dbReference type="Pfam" id="PF03704">
    <property type="entry name" value="BTAD"/>
    <property type="match status" value="1"/>
</dbReference>
<evidence type="ECO:0000256" key="4">
    <source>
        <dbReference type="ARBA" id="ARBA00023163"/>
    </source>
</evidence>
<dbReference type="Pfam" id="PF00486">
    <property type="entry name" value="Trans_reg_C"/>
    <property type="match status" value="1"/>
</dbReference>
<evidence type="ECO:0000256" key="6">
    <source>
        <dbReference type="SAM" id="MobiDB-lite"/>
    </source>
</evidence>
<evidence type="ECO:0000256" key="3">
    <source>
        <dbReference type="ARBA" id="ARBA00023125"/>
    </source>
</evidence>
<dbReference type="InterPro" id="IPR016032">
    <property type="entry name" value="Sig_transdc_resp-reg_C-effctor"/>
</dbReference>
<dbReference type="InterPro" id="IPR027417">
    <property type="entry name" value="P-loop_NTPase"/>
</dbReference>
<dbReference type="SMART" id="SM00862">
    <property type="entry name" value="Trans_reg_C"/>
    <property type="match status" value="1"/>
</dbReference>
<dbReference type="Pfam" id="PF13424">
    <property type="entry name" value="TPR_12"/>
    <property type="match status" value="2"/>
</dbReference>
<comment type="similarity">
    <text evidence="1">Belongs to the AfsR/DnrI/RedD regulatory family.</text>
</comment>
<dbReference type="CDD" id="cd15831">
    <property type="entry name" value="BTAD"/>
    <property type="match status" value="1"/>
</dbReference>
<dbReference type="SMART" id="SM00028">
    <property type="entry name" value="TPR"/>
    <property type="match status" value="6"/>
</dbReference>
<dbReference type="InterPro" id="IPR019734">
    <property type="entry name" value="TPR_rpt"/>
</dbReference>
<dbReference type="Gene3D" id="3.40.50.300">
    <property type="entry name" value="P-loop containing nucleotide triphosphate hydrolases"/>
    <property type="match status" value="1"/>
</dbReference>
<evidence type="ECO:0000256" key="2">
    <source>
        <dbReference type="ARBA" id="ARBA00023015"/>
    </source>
</evidence>
<dbReference type="RefSeq" id="WP_181584509.1">
    <property type="nucleotide sequence ID" value="NZ_CP059399.1"/>
</dbReference>
<dbReference type="GO" id="GO:0003677">
    <property type="term" value="F:DNA binding"/>
    <property type="evidence" value="ECO:0007669"/>
    <property type="project" value="UniProtKB-UniRule"/>
</dbReference>
<dbReference type="Gene3D" id="1.10.10.10">
    <property type="entry name" value="Winged helix-like DNA-binding domain superfamily/Winged helix DNA-binding domain"/>
    <property type="match status" value="1"/>
</dbReference>
<dbReference type="GO" id="GO:0000160">
    <property type="term" value="P:phosphorelay signal transduction system"/>
    <property type="evidence" value="ECO:0007669"/>
    <property type="project" value="InterPro"/>
</dbReference>
<dbReference type="SUPFAM" id="SSF46894">
    <property type="entry name" value="C-terminal effector domain of the bipartite response regulators"/>
    <property type="match status" value="1"/>
</dbReference>
<dbReference type="GO" id="GO:0006355">
    <property type="term" value="P:regulation of DNA-templated transcription"/>
    <property type="evidence" value="ECO:0007669"/>
    <property type="project" value="InterPro"/>
</dbReference>
<dbReference type="Pfam" id="PF00931">
    <property type="entry name" value="NB-ARC"/>
    <property type="match status" value="1"/>
</dbReference>
<dbReference type="SMART" id="SM01043">
    <property type="entry name" value="BTAD"/>
    <property type="match status" value="1"/>
</dbReference>
<dbReference type="SUPFAM" id="SSF48452">
    <property type="entry name" value="TPR-like"/>
    <property type="match status" value="3"/>
</dbReference>
<keyword evidence="4" id="KW-0804">Transcription</keyword>
<dbReference type="InterPro" id="IPR036388">
    <property type="entry name" value="WH-like_DNA-bd_sf"/>
</dbReference>
<dbReference type="InterPro" id="IPR002182">
    <property type="entry name" value="NB-ARC"/>
</dbReference>
<dbReference type="AlphaFoldDB" id="A0A7D6ZTA4"/>
<feature type="DNA-binding region" description="OmpR/PhoB-type" evidence="5">
    <location>
        <begin position="1"/>
        <end position="94"/>
    </location>
</feature>
<organism evidence="8 9">
    <name type="scientific">Nocardia huaxiensis</name>
    <dbReference type="NCBI Taxonomy" id="2755382"/>
    <lineage>
        <taxon>Bacteria</taxon>
        <taxon>Bacillati</taxon>
        <taxon>Actinomycetota</taxon>
        <taxon>Actinomycetes</taxon>
        <taxon>Mycobacteriales</taxon>
        <taxon>Nocardiaceae</taxon>
        <taxon>Nocardia</taxon>
    </lineage>
</organism>
<sequence length="992" mass="107260">MDVRFSILGPVEISLDGQVATLAPRHRGVLAYLLLNAGRVCTIERLIEAIWGFDEPDTARAQIHASLTAIRRVLRAADAVQTVETRAAGYVAHPASDQFDLTGFNDHVAAAEHAAEPLEAVAKLRAGLALWRGDALGDLTAAYVAAARARLHEQRLTAVERLMDLELALGRHQQLLDELTAQVAENPLRERLTGQLVLALHRAGRQRDALACARALRTALVEQDGLDPGSAFTELEQAVLRGDPALLLPAERIHPEPHRPPPPNPARPPEPASGAPQPPRADRTAAAPPPETPPGANFLPYDIPDFAGRTAELDRLGLADQQGPGGIVAIDGMAGVGKTALAVHAAHRLAERYPDGQLFVDLQAYAAERAAVAPAAALEILLRQLGIPADRIPIGESDRSALWRSELTGRRIVVVLDNAADADHVRPLLPAITDSLILITSRRRMIDLDGVHAVSMPVLPPGDAIALFERIVGTRATAEPVAALDVLQLCGFLPLAVRIAAARLLHRPQWTVGYLAGRLRDERRRLVELATAERGVAAAFALSYGQLAPAHQRLFRLLGLHPGRDIDPAAAAALAELPHADDAELLLEELLDVHVVAQHEPGRYLLHDLLRAHATAIVAVDESETARQAAQSRLFDHYLHTARSAVDLLFPHSATDRHSLPPAAGPITGVGCPVAAVQWLHAERANLMAVIVHAADHARPEFVRDAAVTLRPYLDGYFHHTDAARLHAVALVAGRQLGDRSGEARALADLGWTAWRRGEYADATRYSEHALAVARTNGDRFEEARALNTLGNVRWRQSDPDAAREFFRSALWITREIGNRGGEAHVLGNLALVLGADRHDEAREHLSRALDLHRQVGNARGEALVLNKLGTLYRWDGQPDQAREHHSRALELYRVLGTHGDEAAAWNGLGHTSRAGGDAAQAISEHAAALDLAVRTGNLPEEADAHEGLARAHHLCGQLDPAREHAELALQRYRTLGLPMADGVRDFLAELS</sequence>
<dbReference type="EMBL" id="CP059399">
    <property type="protein sequence ID" value="QLY33345.1"/>
    <property type="molecule type" value="Genomic_DNA"/>
</dbReference>
<feature type="compositionally biased region" description="Pro residues" evidence="6">
    <location>
        <begin position="260"/>
        <end position="279"/>
    </location>
</feature>
<proteinExistence type="inferred from homology"/>
<gene>
    <name evidence="8" type="ORF">H0264_14910</name>
</gene>
<dbReference type="PRINTS" id="PR00364">
    <property type="entry name" value="DISEASERSIST"/>
</dbReference>
<dbReference type="SUPFAM" id="SSF52540">
    <property type="entry name" value="P-loop containing nucleoside triphosphate hydrolases"/>
    <property type="match status" value="1"/>
</dbReference>
<dbReference type="Pfam" id="PF13374">
    <property type="entry name" value="TPR_10"/>
    <property type="match status" value="1"/>
</dbReference>
<dbReference type="InterPro" id="IPR051677">
    <property type="entry name" value="AfsR-DnrI-RedD_regulator"/>
</dbReference>
<evidence type="ECO:0000256" key="1">
    <source>
        <dbReference type="ARBA" id="ARBA00005820"/>
    </source>
</evidence>
<evidence type="ECO:0000313" key="9">
    <source>
        <dbReference type="Proteomes" id="UP000515512"/>
    </source>
</evidence>
<dbReference type="PROSITE" id="PS51755">
    <property type="entry name" value="OMPR_PHOB"/>
    <property type="match status" value="1"/>
</dbReference>
<keyword evidence="9" id="KW-1185">Reference proteome</keyword>
<keyword evidence="2" id="KW-0805">Transcription regulation</keyword>
<dbReference type="PANTHER" id="PTHR35807:SF1">
    <property type="entry name" value="TRANSCRIPTIONAL REGULATOR REDD"/>
    <property type="match status" value="1"/>
</dbReference>